<dbReference type="InterPro" id="IPR051453">
    <property type="entry name" value="MBL_Glyoxalase_II"/>
</dbReference>
<dbReference type="PANTHER" id="PTHR46233">
    <property type="entry name" value="HYDROXYACYLGLUTATHIONE HYDROLASE GLOC"/>
    <property type="match status" value="1"/>
</dbReference>
<keyword evidence="2" id="KW-0479">Metal-binding</keyword>
<dbReference type="Gene3D" id="3.60.15.10">
    <property type="entry name" value="Ribonuclease Z/Hydroxyacylglutathione hydrolase-like"/>
    <property type="match status" value="1"/>
</dbReference>
<dbReference type="InterPro" id="IPR036866">
    <property type="entry name" value="RibonucZ/Hydroxyglut_hydro"/>
</dbReference>
<dbReference type="InterPro" id="IPR001279">
    <property type="entry name" value="Metallo-B-lactamas"/>
</dbReference>
<dbReference type="Proteomes" id="UP001229244">
    <property type="component" value="Unassembled WGS sequence"/>
</dbReference>
<dbReference type="GO" id="GO:0016787">
    <property type="term" value="F:hydrolase activity"/>
    <property type="evidence" value="ECO:0007669"/>
    <property type="project" value="UniProtKB-KW"/>
</dbReference>
<name>A0AAE3VPR1_9HYPH</name>
<evidence type="ECO:0000256" key="2">
    <source>
        <dbReference type="ARBA" id="ARBA00022723"/>
    </source>
</evidence>
<protein>
    <submittedName>
        <fullName evidence="6">Glyoxylase-like metal-dependent hydrolase (Beta-lactamase superfamily II)</fullName>
    </submittedName>
</protein>
<dbReference type="SUPFAM" id="SSF56281">
    <property type="entry name" value="Metallo-hydrolase/oxidoreductase"/>
    <property type="match status" value="1"/>
</dbReference>
<keyword evidence="4" id="KW-0862">Zinc</keyword>
<dbReference type="RefSeq" id="WP_306886456.1">
    <property type="nucleotide sequence ID" value="NZ_JAUSUL010000003.1"/>
</dbReference>
<dbReference type="AlphaFoldDB" id="A0AAE3VPR1"/>
<gene>
    <name evidence="6" type="ORF">J2S73_003045</name>
</gene>
<dbReference type="EMBL" id="JAUSUL010000003">
    <property type="protein sequence ID" value="MDQ0316569.1"/>
    <property type="molecule type" value="Genomic_DNA"/>
</dbReference>
<evidence type="ECO:0000256" key="1">
    <source>
        <dbReference type="ARBA" id="ARBA00001947"/>
    </source>
</evidence>
<evidence type="ECO:0000256" key="4">
    <source>
        <dbReference type="ARBA" id="ARBA00022833"/>
    </source>
</evidence>
<evidence type="ECO:0000259" key="5">
    <source>
        <dbReference type="SMART" id="SM00849"/>
    </source>
</evidence>
<proteinExistence type="predicted"/>
<feature type="domain" description="Metallo-beta-lactamase" evidence="5">
    <location>
        <begin position="16"/>
        <end position="195"/>
    </location>
</feature>
<dbReference type="Pfam" id="PF00753">
    <property type="entry name" value="Lactamase_B"/>
    <property type="match status" value="1"/>
</dbReference>
<sequence length="213" mass="22564">MSTPLKFLIVPVTPFQQNCSIACCTSSNRSAIIDPGGDIERIRQAISESGSEPEKIILTHGHIDHAGAAAELAEELGLPIEGPHEADKFLLDDLVSHGGQLGIPARPVAPDRWVDEGGEVTIGDCSFSVMHIPGHTPGHVVYLFSSGDILIGGDVLFAGSVGRTDFPYGDHDALISGIREKLMPLSDDTIVLTGHGQATTIGRERQANPFLKG</sequence>
<dbReference type="GO" id="GO:0046872">
    <property type="term" value="F:metal ion binding"/>
    <property type="evidence" value="ECO:0007669"/>
    <property type="project" value="UniProtKB-KW"/>
</dbReference>
<keyword evidence="7" id="KW-1185">Reference proteome</keyword>
<evidence type="ECO:0000313" key="7">
    <source>
        <dbReference type="Proteomes" id="UP001229244"/>
    </source>
</evidence>
<comment type="caution">
    <text evidence="6">The sequence shown here is derived from an EMBL/GenBank/DDBJ whole genome shotgun (WGS) entry which is preliminary data.</text>
</comment>
<organism evidence="6 7">
    <name type="scientific">Amorphus orientalis</name>
    <dbReference type="NCBI Taxonomy" id="649198"/>
    <lineage>
        <taxon>Bacteria</taxon>
        <taxon>Pseudomonadati</taxon>
        <taxon>Pseudomonadota</taxon>
        <taxon>Alphaproteobacteria</taxon>
        <taxon>Hyphomicrobiales</taxon>
        <taxon>Amorphaceae</taxon>
        <taxon>Amorphus</taxon>
    </lineage>
</organism>
<dbReference type="SMART" id="SM00849">
    <property type="entry name" value="Lactamase_B"/>
    <property type="match status" value="1"/>
</dbReference>
<evidence type="ECO:0000313" key="6">
    <source>
        <dbReference type="EMBL" id="MDQ0316569.1"/>
    </source>
</evidence>
<reference evidence="6" key="1">
    <citation type="submission" date="2023-07" db="EMBL/GenBank/DDBJ databases">
        <title>Genomic Encyclopedia of Type Strains, Phase IV (KMG-IV): sequencing the most valuable type-strain genomes for metagenomic binning, comparative biology and taxonomic classification.</title>
        <authorList>
            <person name="Goeker M."/>
        </authorList>
    </citation>
    <scope>NUCLEOTIDE SEQUENCE</scope>
    <source>
        <strain evidence="6">DSM 21202</strain>
    </source>
</reference>
<evidence type="ECO:0000256" key="3">
    <source>
        <dbReference type="ARBA" id="ARBA00022801"/>
    </source>
</evidence>
<comment type="cofactor">
    <cofactor evidence="1">
        <name>Zn(2+)</name>
        <dbReference type="ChEBI" id="CHEBI:29105"/>
    </cofactor>
</comment>
<accession>A0AAE3VPR1</accession>
<keyword evidence="3 6" id="KW-0378">Hydrolase</keyword>
<dbReference type="PANTHER" id="PTHR46233:SF3">
    <property type="entry name" value="HYDROXYACYLGLUTATHIONE HYDROLASE GLOC"/>
    <property type="match status" value="1"/>
</dbReference>